<reference evidence="1 2" key="1">
    <citation type="submission" date="2020-11" db="EMBL/GenBank/DDBJ databases">
        <title>P. mediterranea TC4 genome.</title>
        <authorList>
            <person name="Molmeret M."/>
        </authorList>
    </citation>
    <scope>NUCLEOTIDE SEQUENCE [LARGE SCALE GENOMIC DNA]</scope>
    <source>
        <strain evidence="1 2">TC4</strain>
    </source>
</reference>
<sequence length="164" mass="18819">NKALRALLDRNKNKVSGLSIQAINAKKAHVVKNNQDQVDTDALPEEEFTELQAQESWSSYAAHLRERGQLILASIMEADTPKLNGNHLVLRYPNLSMKEDLEKAQGQVLEHIKASLKNYTIELEIHVDKAVQKKYAYTDHEKFLKLVEKNPAIDLLRRNFDLEF</sequence>
<organism evidence="1 2">
    <name type="scientific">Nonlabens mediterrranea</name>
    <dbReference type="NCBI Taxonomy" id="1419947"/>
    <lineage>
        <taxon>Bacteria</taxon>
        <taxon>Pseudomonadati</taxon>
        <taxon>Bacteroidota</taxon>
        <taxon>Flavobacteriia</taxon>
        <taxon>Flavobacteriales</taxon>
        <taxon>Flavobacteriaceae</taxon>
        <taxon>Nonlabens</taxon>
    </lineage>
</organism>
<proteinExistence type="predicted"/>
<comment type="caution">
    <text evidence="1">The sequence shown here is derived from an EMBL/GenBank/DDBJ whole genome shotgun (WGS) entry which is preliminary data.</text>
</comment>
<dbReference type="Proteomes" id="UP001194729">
    <property type="component" value="Unassembled WGS sequence"/>
</dbReference>
<keyword evidence="2" id="KW-1185">Reference proteome</keyword>
<evidence type="ECO:0000313" key="2">
    <source>
        <dbReference type="Proteomes" id="UP001194729"/>
    </source>
</evidence>
<gene>
    <name evidence="1" type="ORF">FNJ87_11980</name>
</gene>
<evidence type="ECO:0000313" key="1">
    <source>
        <dbReference type="EMBL" id="MBF4985022.1"/>
    </source>
</evidence>
<accession>A0ABS0A6R0</accession>
<dbReference type="EMBL" id="JADKYU010000624">
    <property type="protein sequence ID" value="MBF4985022.1"/>
    <property type="molecule type" value="Genomic_DNA"/>
</dbReference>
<feature type="non-terminal residue" evidence="1">
    <location>
        <position position="1"/>
    </location>
</feature>
<name>A0ABS0A6R0_9FLAO</name>
<protein>
    <submittedName>
        <fullName evidence="1">DNA polymerase III subunit gamma/tau</fullName>
    </submittedName>
</protein>